<evidence type="ECO:0000256" key="1">
    <source>
        <dbReference type="ARBA" id="ARBA00023015"/>
    </source>
</evidence>
<gene>
    <name evidence="5" type="ORF">ACFOY7_13040</name>
</gene>
<dbReference type="SUPFAM" id="SSF46785">
    <property type="entry name" value="Winged helix' DNA-binding domain"/>
    <property type="match status" value="1"/>
</dbReference>
<dbReference type="PANTHER" id="PTHR38445">
    <property type="entry name" value="HTH-TYPE TRANSCRIPTIONAL REPRESSOR YTRA"/>
    <property type="match status" value="1"/>
</dbReference>
<evidence type="ECO:0000313" key="5">
    <source>
        <dbReference type="EMBL" id="MFC4403995.1"/>
    </source>
</evidence>
<protein>
    <submittedName>
        <fullName evidence="5">GntR family transcriptional regulator</fullName>
    </submittedName>
</protein>
<dbReference type="SMART" id="SM00345">
    <property type="entry name" value="HTH_GNTR"/>
    <property type="match status" value="1"/>
</dbReference>
<dbReference type="CDD" id="cd07377">
    <property type="entry name" value="WHTH_GntR"/>
    <property type="match status" value="1"/>
</dbReference>
<accession>A0ABV8WW80</accession>
<keyword evidence="1" id="KW-0805">Transcription regulation</keyword>
<keyword evidence="2" id="KW-0238">DNA-binding</keyword>
<organism evidence="5 6">
    <name type="scientific">Gracilibacillus xinjiangensis</name>
    <dbReference type="NCBI Taxonomy" id="1193282"/>
    <lineage>
        <taxon>Bacteria</taxon>
        <taxon>Bacillati</taxon>
        <taxon>Bacillota</taxon>
        <taxon>Bacilli</taxon>
        <taxon>Bacillales</taxon>
        <taxon>Bacillaceae</taxon>
        <taxon>Gracilibacillus</taxon>
    </lineage>
</organism>
<dbReference type="InterPro" id="IPR036390">
    <property type="entry name" value="WH_DNA-bd_sf"/>
</dbReference>
<dbReference type="RefSeq" id="WP_390252534.1">
    <property type="nucleotide sequence ID" value="NZ_JBHSDT010000008.1"/>
</dbReference>
<evidence type="ECO:0000313" key="6">
    <source>
        <dbReference type="Proteomes" id="UP001595882"/>
    </source>
</evidence>
<dbReference type="PROSITE" id="PS50949">
    <property type="entry name" value="HTH_GNTR"/>
    <property type="match status" value="1"/>
</dbReference>
<evidence type="ECO:0000256" key="3">
    <source>
        <dbReference type="ARBA" id="ARBA00023163"/>
    </source>
</evidence>
<evidence type="ECO:0000259" key="4">
    <source>
        <dbReference type="PROSITE" id="PS50949"/>
    </source>
</evidence>
<proteinExistence type="predicted"/>
<keyword evidence="3" id="KW-0804">Transcription</keyword>
<dbReference type="InterPro" id="IPR000524">
    <property type="entry name" value="Tscrpt_reg_HTH_GntR"/>
</dbReference>
<name>A0ABV8WW80_9BACI</name>
<dbReference type="PANTHER" id="PTHR38445:SF7">
    <property type="entry name" value="GNTR-FAMILY TRANSCRIPTIONAL REGULATOR"/>
    <property type="match status" value="1"/>
</dbReference>
<dbReference type="Proteomes" id="UP001595882">
    <property type="component" value="Unassembled WGS sequence"/>
</dbReference>
<dbReference type="Pfam" id="PF00392">
    <property type="entry name" value="GntR"/>
    <property type="match status" value="1"/>
</dbReference>
<keyword evidence="6" id="KW-1185">Reference proteome</keyword>
<dbReference type="InterPro" id="IPR036388">
    <property type="entry name" value="WH-like_DNA-bd_sf"/>
</dbReference>
<evidence type="ECO:0000256" key="2">
    <source>
        <dbReference type="ARBA" id="ARBA00023125"/>
    </source>
</evidence>
<sequence>MKLPITVSESSKEPIYYQIETQLKSLVISGQLTSGTLLPSIRALSGDLSCSVITTRRAYQNLEKDGFIQTIQGKGTFVKDIGQQAKSETKETVASSYIEKLLKDLKSLGLTEVEIKTLVYKVLSEWTGGHPHE</sequence>
<dbReference type="Gene3D" id="1.10.10.10">
    <property type="entry name" value="Winged helix-like DNA-binding domain superfamily/Winged helix DNA-binding domain"/>
    <property type="match status" value="1"/>
</dbReference>
<dbReference type="EMBL" id="JBHSDT010000008">
    <property type="protein sequence ID" value="MFC4403995.1"/>
    <property type="molecule type" value="Genomic_DNA"/>
</dbReference>
<comment type="caution">
    <text evidence="5">The sequence shown here is derived from an EMBL/GenBank/DDBJ whole genome shotgun (WGS) entry which is preliminary data.</text>
</comment>
<feature type="domain" description="HTH gntR-type" evidence="4">
    <location>
        <begin position="13"/>
        <end position="81"/>
    </location>
</feature>
<reference evidence="6" key="1">
    <citation type="journal article" date="2019" name="Int. J. Syst. Evol. Microbiol.">
        <title>The Global Catalogue of Microorganisms (GCM) 10K type strain sequencing project: providing services to taxonomists for standard genome sequencing and annotation.</title>
        <authorList>
            <consortium name="The Broad Institute Genomics Platform"/>
            <consortium name="The Broad Institute Genome Sequencing Center for Infectious Disease"/>
            <person name="Wu L."/>
            <person name="Ma J."/>
        </authorList>
    </citation>
    <scope>NUCLEOTIDE SEQUENCE [LARGE SCALE GENOMIC DNA]</scope>
    <source>
        <strain evidence="6">CCUG 37865</strain>
    </source>
</reference>